<sequence>MTKHKGTKKPVDPSKLTPQYIEEQRRIRNERKERERLAKEARGEFDSPEPIEKFIKRPILQVQPADDGKFSIKIMSYNILAQCLIRRDLYPTNGKILKWSVRSKILLEELHWYDPDVLCLQECDKIQYLHFWQQELRKVGYDSKFYRYNTKNHGLVIAFKSDWFTCKHQSYIKYDQELEYDPDEPRLPDPRIVTNNVGFMCFLEFKPSLVQQYPYLAERGGMIIGTTHAFWHPFGTYERTRQMYILLHKMKEFQRVMSVVNGNKKPFYSFFTGDLNCEPFDAPYLSMTAKPIKYEGQARNVLACSLSYTFSKERALDSESEEDDLNGIDESSSSDEDKSGVDESSSSDEDKSGVESQESEVSESTRLNNPSDPEPEEFSITEEQDKLIKQLENAHNGIPLRAISMYSAGYAAVHPENATEFRNEPSFSNWVEKWNGMLDYILLIVPWSKDEDYTSKLDTHESLEKYNIKLTKLLKLPTANDMGPKPNGQPRLYQYPSDHLCIMAEIQLL</sequence>
<organism evidence="5 6">
    <name type="scientific">Candida metapsilosis</name>
    <dbReference type="NCBI Taxonomy" id="273372"/>
    <lineage>
        <taxon>Eukaryota</taxon>
        <taxon>Fungi</taxon>
        <taxon>Dikarya</taxon>
        <taxon>Ascomycota</taxon>
        <taxon>Saccharomycotina</taxon>
        <taxon>Pichiomycetes</taxon>
        <taxon>Debaryomycetaceae</taxon>
        <taxon>Candida/Lodderomyces clade</taxon>
        <taxon>Candida</taxon>
    </lineage>
</organism>
<reference evidence="5 6" key="1">
    <citation type="submission" date="2020-12" db="EMBL/GenBank/DDBJ databases">
        <title>Effect of drift, selection, and recombination on the evolution of hybrid genomes in Candida yeast pathogens.</title>
        <authorList>
            <person name="Mixao V."/>
            <person name="Ksiezopolska E."/>
            <person name="Saus E."/>
            <person name="Boekhout T."/>
            <person name="Gacser A."/>
            <person name="Gabaldon T."/>
        </authorList>
    </citation>
    <scope>NUCLEOTIDE SEQUENCE [LARGE SCALE GENOMIC DNA]</scope>
    <source>
        <strain evidence="5 6">BP57</strain>
    </source>
</reference>
<name>A0A8H8DDG1_9ASCO</name>
<feature type="compositionally biased region" description="Acidic residues" evidence="3">
    <location>
        <begin position="318"/>
        <end position="327"/>
    </location>
</feature>
<dbReference type="PANTHER" id="PTHR12121:SF45">
    <property type="entry name" value="NOCTURNIN"/>
    <property type="match status" value="1"/>
</dbReference>
<dbReference type="InterPro" id="IPR036691">
    <property type="entry name" value="Endo/exonu/phosph_ase_sf"/>
</dbReference>
<dbReference type="AlphaFoldDB" id="A0A8H8DDG1"/>
<keyword evidence="6" id="KW-1185">Reference proteome</keyword>
<evidence type="ECO:0000313" key="6">
    <source>
        <dbReference type="Proteomes" id="UP000669133"/>
    </source>
</evidence>
<comment type="similarity">
    <text evidence="1">Belongs to the CCR4/nocturin family.</text>
</comment>
<feature type="region of interest" description="Disordered" evidence="3">
    <location>
        <begin position="315"/>
        <end position="382"/>
    </location>
</feature>
<evidence type="ECO:0000259" key="4">
    <source>
        <dbReference type="Pfam" id="PF03372"/>
    </source>
</evidence>
<proteinExistence type="inferred from homology"/>
<feature type="compositionally biased region" description="Acidic residues" evidence="3">
    <location>
        <begin position="373"/>
        <end position="382"/>
    </location>
</feature>
<accession>A0A8H8DDG1</accession>
<feature type="compositionally biased region" description="Basic and acidic residues" evidence="3">
    <location>
        <begin position="22"/>
        <end position="43"/>
    </location>
</feature>
<dbReference type="PANTHER" id="PTHR12121">
    <property type="entry name" value="CARBON CATABOLITE REPRESSOR PROTEIN 4"/>
    <property type="match status" value="1"/>
</dbReference>
<dbReference type="GO" id="GO:0006139">
    <property type="term" value="P:nucleobase-containing compound metabolic process"/>
    <property type="evidence" value="ECO:0007669"/>
    <property type="project" value="UniProtKB-ARBA"/>
</dbReference>
<dbReference type="Gene3D" id="3.60.10.10">
    <property type="entry name" value="Endonuclease/exonuclease/phosphatase"/>
    <property type="match status" value="1"/>
</dbReference>
<dbReference type="OrthoDB" id="428734at2759"/>
<dbReference type="EMBL" id="JAEOAQ010000002">
    <property type="protein sequence ID" value="KAG5419841.1"/>
    <property type="molecule type" value="Genomic_DNA"/>
</dbReference>
<dbReference type="GeneID" id="93650350"/>
<dbReference type="Proteomes" id="UP000669133">
    <property type="component" value="Unassembled WGS sequence"/>
</dbReference>
<dbReference type="InterPro" id="IPR050410">
    <property type="entry name" value="CCR4/nocturin_mRNA_transcr"/>
</dbReference>
<protein>
    <submittedName>
        <fullName evidence="5">NGL2</fullName>
    </submittedName>
</protein>
<evidence type="ECO:0000313" key="5">
    <source>
        <dbReference type="EMBL" id="KAG5419841.1"/>
    </source>
</evidence>
<dbReference type="SUPFAM" id="SSF56219">
    <property type="entry name" value="DNase I-like"/>
    <property type="match status" value="1"/>
</dbReference>
<feature type="domain" description="Endonuclease/exonuclease/phosphatase" evidence="4">
    <location>
        <begin position="75"/>
        <end position="288"/>
    </location>
</feature>
<dbReference type="InterPro" id="IPR005135">
    <property type="entry name" value="Endo/exonuclease/phosphatase"/>
</dbReference>
<keyword evidence="2" id="KW-0378">Hydrolase</keyword>
<dbReference type="GO" id="GO:0000175">
    <property type="term" value="F:3'-5'-RNA exonuclease activity"/>
    <property type="evidence" value="ECO:0007669"/>
    <property type="project" value="TreeGrafter"/>
</dbReference>
<evidence type="ECO:0000256" key="3">
    <source>
        <dbReference type="SAM" id="MobiDB-lite"/>
    </source>
</evidence>
<evidence type="ECO:0000256" key="2">
    <source>
        <dbReference type="ARBA" id="ARBA00022801"/>
    </source>
</evidence>
<dbReference type="Pfam" id="PF03372">
    <property type="entry name" value="Exo_endo_phos"/>
    <property type="match status" value="1"/>
</dbReference>
<dbReference type="RefSeq" id="XP_067548957.1">
    <property type="nucleotide sequence ID" value="XM_067690498.1"/>
</dbReference>
<evidence type="ECO:0000256" key="1">
    <source>
        <dbReference type="ARBA" id="ARBA00010774"/>
    </source>
</evidence>
<feature type="region of interest" description="Disordered" evidence="3">
    <location>
        <begin position="1"/>
        <end position="43"/>
    </location>
</feature>
<gene>
    <name evidence="5" type="ORF">I9W82_001721</name>
</gene>
<comment type="caution">
    <text evidence="5">The sequence shown here is derived from an EMBL/GenBank/DDBJ whole genome shotgun (WGS) entry which is preliminary data.</text>
</comment>